<organism evidence="3 4">
    <name type="scientific">Arachis hypogaea</name>
    <name type="common">Peanut</name>
    <dbReference type="NCBI Taxonomy" id="3818"/>
    <lineage>
        <taxon>Eukaryota</taxon>
        <taxon>Viridiplantae</taxon>
        <taxon>Streptophyta</taxon>
        <taxon>Embryophyta</taxon>
        <taxon>Tracheophyta</taxon>
        <taxon>Spermatophyta</taxon>
        <taxon>Magnoliopsida</taxon>
        <taxon>eudicotyledons</taxon>
        <taxon>Gunneridae</taxon>
        <taxon>Pentapetalae</taxon>
        <taxon>rosids</taxon>
        <taxon>fabids</taxon>
        <taxon>Fabales</taxon>
        <taxon>Fabaceae</taxon>
        <taxon>Papilionoideae</taxon>
        <taxon>50 kb inversion clade</taxon>
        <taxon>dalbergioids sensu lato</taxon>
        <taxon>Dalbergieae</taxon>
        <taxon>Pterocarpus clade</taxon>
        <taxon>Arachis</taxon>
    </lineage>
</organism>
<gene>
    <name evidence="3" type="ORF">Ahy_A03g010366</name>
</gene>
<dbReference type="Pfam" id="PF26130">
    <property type="entry name" value="PB1-like"/>
    <property type="match status" value="1"/>
</dbReference>
<evidence type="ECO:0000259" key="2">
    <source>
        <dbReference type="Pfam" id="PF26130"/>
    </source>
</evidence>
<reference evidence="3 4" key="1">
    <citation type="submission" date="2019-01" db="EMBL/GenBank/DDBJ databases">
        <title>Sequencing of cultivated peanut Arachis hypogaea provides insights into genome evolution and oil improvement.</title>
        <authorList>
            <person name="Chen X."/>
        </authorList>
    </citation>
    <scope>NUCLEOTIDE SEQUENCE [LARGE SCALE GENOMIC DNA]</scope>
    <source>
        <strain evidence="4">cv. Fuhuasheng</strain>
        <tissue evidence="3">Leaves</tissue>
    </source>
</reference>
<sequence>MLGYDKLKECWWLVPGRPLKSGLRALSSDSEVLEMCFHATNNHRVVHAYLEHGVSENEAEENFTPTTTTVKNFTPILTKKFKSTPKISATKNNTTSIPRRVTRSASRFASKEKKVAGEVVTVTLSNSERNDSYKSVEDELYRLGPEAFENSSDYDSDCEVVTARIRECKNKKGKGKFKLCLEDFCDEDEVIVRNSDEDIDLGYVLGKVNSTNSNEESDIDDDDTFFMFIEGARFGKLKLEVGMKFNTKHDFIEEVREFTIQEGRQIKFKNNESNRVRAMCKYKMESCNWIAYASIDHEEICSQIKTFNNDHIYTRRTN</sequence>
<accession>A0A445DM29</accession>
<evidence type="ECO:0000313" key="4">
    <source>
        <dbReference type="Proteomes" id="UP000289738"/>
    </source>
</evidence>
<feature type="domain" description="Transposase MuDR plant" evidence="1">
    <location>
        <begin position="238"/>
        <end position="295"/>
    </location>
</feature>
<protein>
    <submittedName>
        <fullName evidence="3">Uncharacterized protein</fullName>
    </submittedName>
</protein>
<dbReference type="AlphaFoldDB" id="A0A445DM29"/>
<dbReference type="InterPro" id="IPR058594">
    <property type="entry name" value="PB1-like_dom_pln"/>
</dbReference>
<dbReference type="EMBL" id="SDMP01000003">
    <property type="protein sequence ID" value="RYR64239.1"/>
    <property type="molecule type" value="Genomic_DNA"/>
</dbReference>
<dbReference type="Pfam" id="PF03108">
    <property type="entry name" value="DBD_Tnp_Mut"/>
    <property type="match status" value="1"/>
</dbReference>
<comment type="caution">
    <text evidence="3">The sequence shown here is derived from an EMBL/GenBank/DDBJ whole genome shotgun (WGS) entry which is preliminary data.</text>
</comment>
<feature type="domain" description="PB1-like" evidence="2">
    <location>
        <begin position="2"/>
        <end position="52"/>
    </location>
</feature>
<dbReference type="InterPro" id="IPR004332">
    <property type="entry name" value="Transposase_MuDR"/>
</dbReference>
<keyword evidence="4" id="KW-1185">Reference proteome</keyword>
<name>A0A445DM29_ARAHY</name>
<proteinExistence type="predicted"/>
<evidence type="ECO:0000259" key="1">
    <source>
        <dbReference type="Pfam" id="PF03108"/>
    </source>
</evidence>
<evidence type="ECO:0000313" key="3">
    <source>
        <dbReference type="EMBL" id="RYR64239.1"/>
    </source>
</evidence>
<dbReference type="Proteomes" id="UP000289738">
    <property type="component" value="Chromosome A03"/>
</dbReference>